<name>A0A2N9IKC6_FAGSY</name>
<dbReference type="AlphaFoldDB" id="A0A2N9IKC6"/>
<feature type="domain" description="FORGETTER1 second zinc ribbon" evidence="3">
    <location>
        <begin position="104"/>
        <end position="136"/>
    </location>
</feature>
<dbReference type="InterPro" id="IPR057025">
    <property type="entry name" value="Znr_FGT1_2"/>
</dbReference>
<evidence type="ECO:0000313" key="4">
    <source>
        <dbReference type="EMBL" id="SPD26106.1"/>
    </source>
</evidence>
<reference evidence="4" key="1">
    <citation type="submission" date="2018-02" db="EMBL/GenBank/DDBJ databases">
        <authorList>
            <person name="Cohen D.B."/>
            <person name="Kent A.D."/>
        </authorList>
    </citation>
    <scope>NUCLEOTIDE SEQUENCE</scope>
</reference>
<gene>
    <name evidence="4" type="ORF">FSB_LOCUS53988</name>
</gene>
<proteinExistence type="predicted"/>
<dbReference type="EMBL" id="OIVN01006144">
    <property type="protein sequence ID" value="SPD26106.1"/>
    <property type="molecule type" value="Genomic_DNA"/>
</dbReference>
<protein>
    <recommendedName>
        <fullName evidence="5">Zinc finger LSD1-type domain-containing protein</fullName>
    </recommendedName>
</protein>
<dbReference type="InterPro" id="IPR057024">
    <property type="entry name" value="Znr_FGT1_1"/>
</dbReference>
<accession>A0A2N9IKC6</accession>
<evidence type="ECO:0000259" key="2">
    <source>
        <dbReference type="Pfam" id="PF23547"/>
    </source>
</evidence>
<feature type="region of interest" description="Disordered" evidence="1">
    <location>
        <begin position="64"/>
        <end position="92"/>
    </location>
</feature>
<organism evidence="4">
    <name type="scientific">Fagus sylvatica</name>
    <name type="common">Beechnut</name>
    <dbReference type="NCBI Taxonomy" id="28930"/>
    <lineage>
        <taxon>Eukaryota</taxon>
        <taxon>Viridiplantae</taxon>
        <taxon>Streptophyta</taxon>
        <taxon>Embryophyta</taxon>
        <taxon>Tracheophyta</taxon>
        <taxon>Spermatophyta</taxon>
        <taxon>Magnoliopsida</taxon>
        <taxon>eudicotyledons</taxon>
        <taxon>Gunneridae</taxon>
        <taxon>Pentapetalae</taxon>
        <taxon>rosids</taxon>
        <taxon>fabids</taxon>
        <taxon>Fagales</taxon>
        <taxon>Fagaceae</taxon>
        <taxon>Fagus</taxon>
    </lineage>
</organism>
<feature type="domain" description="FORGETTER1 first zinc ribbon" evidence="2">
    <location>
        <begin position="25"/>
        <end position="59"/>
    </location>
</feature>
<evidence type="ECO:0008006" key="5">
    <source>
        <dbReference type="Google" id="ProtNLM"/>
    </source>
</evidence>
<dbReference type="Pfam" id="PF23547">
    <property type="entry name" value="Zn_ribbon_FGT1_1"/>
    <property type="match status" value="1"/>
</dbReference>
<sequence length="179" mass="19281">MSQPPVPPPPLPPAPPQSVGAVGGVQVRCAGCKLILTVAPGVTEFVCSTCQLPQMLPPELMRVRLPLKPPTPPPPTLPPSQPPPLLLPAPPSHVPAHGIDPTKIQVPCAHCKAILNVPHGLARFTCPQCNVELAVDLTKFKQFFQSQPPPPEEVNEVFLLLPFHPFPFLTAKFNLIAWI</sequence>
<dbReference type="Pfam" id="PF23548">
    <property type="entry name" value="Zn_ribbon_FGT1_2"/>
    <property type="match status" value="1"/>
</dbReference>
<feature type="compositionally biased region" description="Pro residues" evidence="1">
    <location>
        <begin position="67"/>
        <end position="92"/>
    </location>
</feature>
<evidence type="ECO:0000259" key="3">
    <source>
        <dbReference type="Pfam" id="PF23548"/>
    </source>
</evidence>
<evidence type="ECO:0000256" key="1">
    <source>
        <dbReference type="SAM" id="MobiDB-lite"/>
    </source>
</evidence>